<gene>
    <name evidence="2" type="ORF">CLOBOL_04564</name>
</gene>
<proteinExistence type="predicted"/>
<reference evidence="2 3" key="2">
    <citation type="submission" date="2007-09" db="EMBL/GenBank/DDBJ databases">
        <title>Draft genome sequence of Clostridium bolteae (ATCC BAA-613).</title>
        <authorList>
            <person name="Sudarsanam P."/>
            <person name="Ley R."/>
            <person name="Guruge J."/>
            <person name="Turnbaugh P.J."/>
            <person name="Mahowald M."/>
            <person name="Liep D."/>
            <person name="Gordon J."/>
        </authorList>
    </citation>
    <scope>NUCLEOTIDE SEQUENCE [LARGE SCALE GENOMIC DNA]</scope>
    <source>
        <strain evidence="3">ATCC BAA-613 / DSM 15670 / CCUG 46953 / JCM 12243 / WAL 16351</strain>
    </source>
</reference>
<keyword evidence="1" id="KW-0812">Transmembrane</keyword>
<reference evidence="2 3" key="1">
    <citation type="submission" date="2007-08" db="EMBL/GenBank/DDBJ databases">
        <authorList>
            <person name="Fulton L."/>
            <person name="Clifton S."/>
            <person name="Fulton B."/>
            <person name="Xu J."/>
            <person name="Minx P."/>
            <person name="Pepin K.H."/>
            <person name="Johnson M."/>
            <person name="Thiruvilangam P."/>
            <person name="Bhonagiri V."/>
            <person name="Nash W.E."/>
            <person name="Mardis E.R."/>
            <person name="Wilson R.K."/>
        </authorList>
    </citation>
    <scope>NUCLEOTIDE SEQUENCE [LARGE SCALE GENOMIC DNA]</scope>
    <source>
        <strain evidence="3">ATCC BAA-613 / DSM 15670 / CCUG 46953 / JCM 12243 / WAL 16351</strain>
    </source>
</reference>
<keyword evidence="1" id="KW-0472">Membrane</keyword>
<dbReference type="HOGENOM" id="CLU_3267951_0_0_9"/>
<dbReference type="Proteomes" id="UP000005396">
    <property type="component" value="Unassembled WGS sequence"/>
</dbReference>
<evidence type="ECO:0000313" key="2">
    <source>
        <dbReference type="EMBL" id="EDP15227.1"/>
    </source>
</evidence>
<dbReference type="AlphaFoldDB" id="A8RWE7"/>
<feature type="transmembrane region" description="Helical" evidence="1">
    <location>
        <begin position="21"/>
        <end position="40"/>
    </location>
</feature>
<keyword evidence="1" id="KW-1133">Transmembrane helix</keyword>
<accession>A8RWE7</accession>
<organism evidence="2 3">
    <name type="scientific">Enterocloster bolteae (strain ATCC BAA-613 / DSM 15670 / CCUG 46953 / JCM 12243 / WAL 16351)</name>
    <name type="common">Clostridium bolteae</name>
    <dbReference type="NCBI Taxonomy" id="411902"/>
    <lineage>
        <taxon>Bacteria</taxon>
        <taxon>Bacillati</taxon>
        <taxon>Bacillota</taxon>
        <taxon>Clostridia</taxon>
        <taxon>Lachnospirales</taxon>
        <taxon>Lachnospiraceae</taxon>
        <taxon>Enterocloster</taxon>
    </lineage>
</organism>
<evidence type="ECO:0000256" key="1">
    <source>
        <dbReference type="SAM" id="Phobius"/>
    </source>
</evidence>
<comment type="caution">
    <text evidence="2">The sequence shown here is derived from an EMBL/GenBank/DDBJ whole genome shotgun (WGS) entry which is preliminary data.</text>
</comment>
<evidence type="ECO:0000313" key="3">
    <source>
        <dbReference type="Proteomes" id="UP000005396"/>
    </source>
</evidence>
<dbReference type="PaxDb" id="411902-CLOBOL_04564"/>
<dbReference type="EMBL" id="ABCC02000036">
    <property type="protein sequence ID" value="EDP15227.1"/>
    <property type="molecule type" value="Genomic_DNA"/>
</dbReference>
<sequence length="41" mass="4967">MCFDKVMYRYPGTGERYRSPVPGCFCFQAFFLVTFVLYWHC</sequence>
<name>A8RWE7_ENTBW</name>
<protein>
    <submittedName>
        <fullName evidence="2">Uncharacterized protein</fullName>
    </submittedName>
</protein>